<accession>A0ABX1EX45</accession>
<evidence type="ECO:0000256" key="4">
    <source>
        <dbReference type="SAM" id="Phobius"/>
    </source>
</evidence>
<keyword evidence="4" id="KW-0812">Transmembrane</keyword>
<dbReference type="InterPro" id="IPR017511">
    <property type="entry name" value="PQQ_mDH"/>
</dbReference>
<reference evidence="6 7" key="1">
    <citation type="submission" date="2020-03" db="EMBL/GenBank/DDBJ databases">
        <title>Roseomonas selenitidurans sp. nov. isolated from soil.</title>
        <authorList>
            <person name="Liu H."/>
        </authorList>
    </citation>
    <scope>NUCLEOTIDE SEQUENCE [LARGE SCALE GENOMIC DNA]</scope>
    <source>
        <strain evidence="6 7">JCM 15073</strain>
    </source>
</reference>
<feature type="transmembrane region" description="Helical" evidence="4">
    <location>
        <begin position="60"/>
        <end position="78"/>
    </location>
</feature>
<dbReference type="Proteomes" id="UP000765160">
    <property type="component" value="Unassembled WGS sequence"/>
</dbReference>
<evidence type="ECO:0000313" key="7">
    <source>
        <dbReference type="Proteomes" id="UP000765160"/>
    </source>
</evidence>
<dbReference type="Pfam" id="PF01011">
    <property type="entry name" value="PQQ"/>
    <property type="match status" value="1"/>
</dbReference>
<evidence type="ECO:0000313" key="6">
    <source>
        <dbReference type="EMBL" id="NKE44650.1"/>
    </source>
</evidence>
<organism evidence="6 7">
    <name type="scientific">Falsiroseomonas frigidaquae</name>
    <dbReference type="NCBI Taxonomy" id="487318"/>
    <lineage>
        <taxon>Bacteria</taxon>
        <taxon>Pseudomonadati</taxon>
        <taxon>Pseudomonadota</taxon>
        <taxon>Alphaproteobacteria</taxon>
        <taxon>Acetobacterales</taxon>
        <taxon>Roseomonadaceae</taxon>
        <taxon>Falsiroseomonas</taxon>
    </lineage>
</organism>
<gene>
    <name evidence="6" type="ORF">HB662_07665</name>
</gene>
<dbReference type="EC" id="1.1.-.-" evidence="6"/>
<dbReference type="InterPro" id="IPR002372">
    <property type="entry name" value="PQQ_rpt_dom"/>
</dbReference>
<dbReference type="GO" id="GO:0016491">
    <property type="term" value="F:oxidoreductase activity"/>
    <property type="evidence" value="ECO:0007669"/>
    <property type="project" value="UniProtKB-KW"/>
</dbReference>
<feature type="domain" description="Pyrrolo-quinoline quinone repeat" evidence="5">
    <location>
        <begin position="165"/>
        <end position="787"/>
    </location>
</feature>
<comment type="cofactor">
    <cofactor evidence="1">
        <name>pyrroloquinoline quinone</name>
        <dbReference type="ChEBI" id="CHEBI:58442"/>
    </cofactor>
</comment>
<keyword evidence="4" id="KW-0472">Membrane</keyword>
<feature type="transmembrane region" description="Helical" evidence="4">
    <location>
        <begin position="12"/>
        <end position="32"/>
    </location>
</feature>
<evidence type="ECO:0000259" key="5">
    <source>
        <dbReference type="Pfam" id="PF01011"/>
    </source>
</evidence>
<feature type="transmembrane region" description="Helical" evidence="4">
    <location>
        <begin position="38"/>
        <end position="55"/>
    </location>
</feature>
<comment type="similarity">
    <text evidence="2">Belongs to the bacterial PQQ dehydrogenase family.</text>
</comment>
<dbReference type="PANTHER" id="PTHR32303">
    <property type="entry name" value="QUINOPROTEIN ALCOHOL DEHYDROGENASE (CYTOCHROME C)"/>
    <property type="match status" value="1"/>
</dbReference>
<name>A0ABX1EX45_9PROT</name>
<feature type="transmembrane region" description="Helical" evidence="4">
    <location>
        <begin position="118"/>
        <end position="138"/>
    </location>
</feature>
<dbReference type="Gene3D" id="2.140.10.10">
    <property type="entry name" value="Quinoprotein alcohol dehydrogenase-like superfamily"/>
    <property type="match status" value="1"/>
</dbReference>
<keyword evidence="3 6" id="KW-0560">Oxidoreductase</keyword>
<dbReference type="RefSeq" id="WP_168048829.1">
    <property type="nucleotide sequence ID" value="NZ_JAATJR010000002.1"/>
</dbReference>
<dbReference type="InterPro" id="IPR018391">
    <property type="entry name" value="PQQ_b-propeller_rpt"/>
</dbReference>
<dbReference type="NCBIfam" id="TIGR03074">
    <property type="entry name" value="PQQ_membr_DH"/>
    <property type="match status" value="1"/>
</dbReference>
<dbReference type="SMART" id="SM00564">
    <property type="entry name" value="PQQ"/>
    <property type="match status" value="5"/>
</dbReference>
<dbReference type="SUPFAM" id="SSF50998">
    <property type="entry name" value="Quinoprotein alcohol dehydrogenase-like"/>
    <property type="match status" value="1"/>
</dbReference>
<dbReference type="InterPro" id="IPR011047">
    <property type="entry name" value="Quinoprotein_ADH-like_sf"/>
</dbReference>
<keyword evidence="7" id="KW-1185">Reference proteome</keyword>
<feature type="transmembrane region" description="Helical" evidence="4">
    <location>
        <begin position="84"/>
        <end position="106"/>
    </location>
</feature>
<keyword evidence="4" id="KW-1133">Transmembrane helix</keyword>
<dbReference type="PANTHER" id="PTHR32303:SF4">
    <property type="entry name" value="QUINOPROTEIN GLUCOSE DEHYDROGENASE"/>
    <property type="match status" value="1"/>
</dbReference>
<dbReference type="CDD" id="cd10280">
    <property type="entry name" value="PQQ_mGDH"/>
    <property type="match status" value="1"/>
</dbReference>
<comment type="caution">
    <text evidence="6">The sequence shown here is derived from an EMBL/GenBank/DDBJ whole genome shotgun (WGS) entry which is preliminary data.</text>
</comment>
<sequence>MPQSRPMLLPRLMAAFLLLSGLGLAGGGAWLVLLGGSWFYLLAGLAMLASGILLWRGRDAALLVFGLLLAVTLAWAIWETGLDWWALAPRGGLLVVLALLLLTPWITRPLGTSPLRGGGAVLSLAVLASIVTAPIAMLRDPHAIEGALPTRRLAVADQGIPDGEWHAYGRTGLAQRFSPLDQITPANVARLEVAWQYRTGDMRGQPGEPQETTFQVTPLKIENRLFLCTPHQAVIALDATTGGEIWRYEPTILNDLALQHLTCRGLGWLPAPESGAAPPAPLDPARVAAAREAVPGLPVAAEGATTVECGARLYMPTADGRVIALDPETGAVCSNFGDGTGQINLWANMPNVRPGGYYSTSPPVVANGVLVVGGTVLDNVSTSEQSGVIRGYDARSGALLWNWDSGAPDNTAPIAPDATYTPNSPNAWSILSVDAALGLVYVPLGNQPPDQFGGNRSPAVERFSSAVVALDLADGSLRWAFQTVHHDLWDYDVPSQPTLIDLTVEGQTVPALVQPTKQGELYVLDRRTGEAILPIREVPAPQGAAPGDTTAPTQPVSALSFDPPMLRGRDMWGATLFDQLACRIQLRRLRYEGRYTPPSLQGSIVYPGNFGVFNWGGIAVDPERQIAFTTPAYLAFVSRLVPREDATTLYVQGENRPPGSLPALNENFGAPYAVQLYPFLSPIGLPCQRPPWGYVAGADLTTGQIAWQHRNGTVRDLSPVPLPFRMGVPDLGGPILTRGGVAFMSGTLDNYVRGYDATTGAQLWEHRLPAGGQATPMTYTGTDNRQYLLVIAGGHGSLGTTAGDHVIAYALPGG</sequence>
<evidence type="ECO:0000256" key="2">
    <source>
        <dbReference type="ARBA" id="ARBA00008156"/>
    </source>
</evidence>
<evidence type="ECO:0000256" key="3">
    <source>
        <dbReference type="ARBA" id="ARBA00023002"/>
    </source>
</evidence>
<protein>
    <submittedName>
        <fullName evidence="6">Membrane-bound PQQ-dependent dehydrogenase, glucose/quinate/shikimate family</fullName>
        <ecNumber evidence="6">1.1.-.-</ecNumber>
    </submittedName>
</protein>
<evidence type="ECO:0000256" key="1">
    <source>
        <dbReference type="ARBA" id="ARBA00001931"/>
    </source>
</evidence>
<dbReference type="EMBL" id="JAAVTX010000002">
    <property type="protein sequence ID" value="NKE44650.1"/>
    <property type="molecule type" value="Genomic_DNA"/>
</dbReference>
<proteinExistence type="inferred from homology"/>